<sequence>MKAVRRPMFWYGLAMWVLSVVISTLLIQLGALIMSDVPTAGKRIAQNDFVNTTELAAIDTAIAQTERLLADKTHEIEDARFVLRSRTLDYQNQRASFENWVKTRSATGADDQNSEVVERVRAIELLKQEERDAGRLVEDLQQEVVAAKRKLQDLRGERSAILAAANAPYQKAQKREVLKVFLFRLVLTLPLLLIAGWLAMKKRQSSYWPVYRGFIIFALFAFFVELVPYLPSYGGYVRYIVGILLALILAHFATRGMARYLQKKQSEEQRPETEKRKLIEYETAIKKISDGVCPSCDRQFGAQNSRKADSTPAANVDFCVHCGFCLYNSCDNCGQRENSFYKFCGACGVPAQKVTP</sequence>
<protein>
    <recommendedName>
        <fullName evidence="5">Serine endopeptidase</fullName>
    </recommendedName>
</protein>
<keyword evidence="2" id="KW-1133">Transmembrane helix</keyword>
<evidence type="ECO:0000313" key="4">
    <source>
        <dbReference type="Proteomes" id="UP000732193"/>
    </source>
</evidence>
<feature type="transmembrane region" description="Helical" evidence="2">
    <location>
        <begin position="236"/>
        <end position="254"/>
    </location>
</feature>
<evidence type="ECO:0008006" key="5">
    <source>
        <dbReference type="Google" id="ProtNLM"/>
    </source>
</evidence>
<name>A0AAE3B4A3_9RHOB</name>
<evidence type="ECO:0000313" key="3">
    <source>
        <dbReference type="EMBL" id="MBM1712122.1"/>
    </source>
</evidence>
<dbReference type="RefSeq" id="WP_203240952.1">
    <property type="nucleotide sequence ID" value="NZ_JAFBRH010000001.1"/>
</dbReference>
<evidence type="ECO:0000256" key="1">
    <source>
        <dbReference type="SAM" id="Coils"/>
    </source>
</evidence>
<dbReference type="SUPFAM" id="SSF57903">
    <property type="entry name" value="FYVE/PHD zinc finger"/>
    <property type="match status" value="1"/>
</dbReference>
<keyword evidence="1" id="KW-0175">Coiled coil</keyword>
<keyword evidence="2" id="KW-0472">Membrane</keyword>
<reference evidence="3 4" key="1">
    <citation type="submission" date="2021-01" db="EMBL/GenBank/DDBJ databases">
        <title>Diatom-associated Roseobacters Show Island Model of Population Structure.</title>
        <authorList>
            <person name="Qu L."/>
            <person name="Feng X."/>
            <person name="Chen Y."/>
            <person name="Li L."/>
            <person name="Wang X."/>
            <person name="Hu Z."/>
            <person name="Wang H."/>
            <person name="Luo H."/>
        </authorList>
    </citation>
    <scope>NUCLEOTIDE SEQUENCE [LARGE SCALE GENOMIC DNA]</scope>
    <source>
        <strain evidence="3 4">TR60-84</strain>
    </source>
</reference>
<keyword evidence="4" id="KW-1185">Reference proteome</keyword>
<proteinExistence type="predicted"/>
<feature type="coiled-coil region" evidence="1">
    <location>
        <begin position="123"/>
        <end position="157"/>
    </location>
</feature>
<dbReference type="Proteomes" id="UP000732193">
    <property type="component" value="Unassembled WGS sequence"/>
</dbReference>
<feature type="transmembrane region" description="Helical" evidence="2">
    <location>
        <begin position="211"/>
        <end position="230"/>
    </location>
</feature>
<dbReference type="EMBL" id="JAFBRM010000001">
    <property type="protein sequence ID" value="MBM1712122.1"/>
    <property type="molecule type" value="Genomic_DNA"/>
</dbReference>
<dbReference type="InterPro" id="IPR011011">
    <property type="entry name" value="Znf_FYVE_PHD"/>
</dbReference>
<accession>A0AAE3B4A3</accession>
<keyword evidence="2" id="KW-0812">Transmembrane</keyword>
<gene>
    <name evidence="3" type="ORF">JQV55_00935</name>
</gene>
<organism evidence="3 4">
    <name type="scientific">Sulfitobacter geojensis</name>
    <dbReference type="NCBI Taxonomy" id="1342299"/>
    <lineage>
        <taxon>Bacteria</taxon>
        <taxon>Pseudomonadati</taxon>
        <taxon>Pseudomonadota</taxon>
        <taxon>Alphaproteobacteria</taxon>
        <taxon>Rhodobacterales</taxon>
        <taxon>Roseobacteraceae</taxon>
        <taxon>Sulfitobacter</taxon>
    </lineage>
</organism>
<dbReference type="AlphaFoldDB" id="A0AAE3B4A3"/>
<evidence type="ECO:0000256" key="2">
    <source>
        <dbReference type="SAM" id="Phobius"/>
    </source>
</evidence>
<feature type="transmembrane region" description="Helical" evidence="2">
    <location>
        <begin position="181"/>
        <end position="199"/>
    </location>
</feature>
<comment type="caution">
    <text evidence="3">The sequence shown here is derived from an EMBL/GenBank/DDBJ whole genome shotgun (WGS) entry which is preliminary data.</text>
</comment>